<protein>
    <submittedName>
        <fullName evidence="2">PIN domain-containing protein</fullName>
    </submittedName>
</protein>
<dbReference type="Proteomes" id="UP001596152">
    <property type="component" value="Unassembled WGS sequence"/>
</dbReference>
<feature type="domain" description="PIN" evidence="1">
    <location>
        <begin position="5"/>
        <end position="114"/>
    </location>
</feature>
<reference evidence="3" key="1">
    <citation type="journal article" date="2019" name="Int. J. Syst. Evol. Microbiol.">
        <title>The Global Catalogue of Microorganisms (GCM) 10K type strain sequencing project: providing services to taxonomists for standard genome sequencing and annotation.</title>
        <authorList>
            <consortium name="The Broad Institute Genomics Platform"/>
            <consortium name="The Broad Institute Genome Sequencing Center for Infectious Disease"/>
            <person name="Wu L."/>
            <person name="Ma J."/>
        </authorList>
    </citation>
    <scope>NUCLEOTIDE SEQUENCE [LARGE SCALE GENOMIC DNA]</scope>
    <source>
        <strain evidence="3">JCM 12125</strain>
    </source>
</reference>
<dbReference type="Gene3D" id="3.40.50.1010">
    <property type="entry name" value="5'-nuclease"/>
    <property type="match status" value="1"/>
</dbReference>
<dbReference type="RefSeq" id="WP_374037781.1">
    <property type="nucleotide sequence ID" value="NZ_CP169082.1"/>
</dbReference>
<name>A0ABW0FZJ0_9CAUL</name>
<comment type="caution">
    <text evidence="2">The sequence shown here is derived from an EMBL/GenBank/DDBJ whole genome shotgun (WGS) entry which is preliminary data.</text>
</comment>
<dbReference type="InterPro" id="IPR029060">
    <property type="entry name" value="PIN-like_dom_sf"/>
</dbReference>
<dbReference type="EMBL" id="JBHSLF010000053">
    <property type="protein sequence ID" value="MFC5345728.1"/>
    <property type="molecule type" value="Genomic_DNA"/>
</dbReference>
<dbReference type="SUPFAM" id="SSF88723">
    <property type="entry name" value="PIN domain-like"/>
    <property type="match status" value="1"/>
</dbReference>
<accession>A0ABW0FZJ0</accession>
<gene>
    <name evidence="2" type="ORF">ACFPIE_17575</name>
</gene>
<keyword evidence="3" id="KW-1185">Reference proteome</keyword>
<evidence type="ECO:0000313" key="3">
    <source>
        <dbReference type="Proteomes" id="UP001596152"/>
    </source>
</evidence>
<sequence>MIAADSSILIDAMQGLTGARIQLLHDAIRTDMLRLPPPVVTEILSFPRAAIGLSQFGAYKQLDIEAGFWERAAASRRALLERGLKAKLADALIAQCCIDANVPLLSHDTDFRHFETHCGLKLAL</sequence>
<organism evidence="2 3">
    <name type="scientific">Brevundimonas staleyi</name>
    <dbReference type="NCBI Taxonomy" id="74326"/>
    <lineage>
        <taxon>Bacteria</taxon>
        <taxon>Pseudomonadati</taxon>
        <taxon>Pseudomonadota</taxon>
        <taxon>Alphaproteobacteria</taxon>
        <taxon>Caulobacterales</taxon>
        <taxon>Caulobacteraceae</taxon>
        <taxon>Brevundimonas</taxon>
    </lineage>
</organism>
<dbReference type="Pfam" id="PF01850">
    <property type="entry name" value="PIN"/>
    <property type="match status" value="1"/>
</dbReference>
<dbReference type="InterPro" id="IPR002716">
    <property type="entry name" value="PIN_dom"/>
</dbReference>
<evidence type="ECO:0000259" key="1">
    <source>
        <dbReference type="Pfam" id="PF01850"/>
    </source>
</evidence>
<proteinExistence type="predicted"/>
<evidence type="ECO:0000313" key="2">
    <source>
        <dbReference type="EMBL" id="MFC5345728.1"/>
    </source>
</evidence>